<reference evidence="2" key="1">
    <citation type="journal article" date="2023" name="Insect Mol. Biol.">
        <title>Genome sequencing provides insights into the evolution of gene families encoding plant cell wall-degrading enzymes in longhorned beetles.</title>
        <authorList>
            <person name="Shin N.R."/>
            <person name="Okamura Y."/>
            <person name="Kirsch R."/>
            <person name="Pauchet Y."/>
        </authorList>
    </citation>
    <scope>NUCLEOTIDE SEQUENCE</scope>
    <source>
        <strain evidence="2">MMC_N1</strain>
    </source>
</reference>
<evidence type="ECO:0000256" key="1">
    <source>
        <dbReference type="SAM" id="MobiDB-lite"/>
    </source>
</evidence>
<evidence type="ECO:0008006" key="4">
    <source>
        <dbReference type="Google" id="ProtNLM"/>
    </source>
</evidence>
<proteinExistence type="predicted"/>
<feature type="compositionally biased region" description="Acidic residues" evidence="1">
    <location>
        <begin position="196"/>
        <end position="215"/>
    </location>
</feature>
<protein>
    <recommendedName>
        <fullName evidence="4">Protein TOPAZ1</fullName>
    </recommendedName>
</protein>
<gene>
    <name evidence="2" type="ORF">NQ317_008846</name>
</gene>
<evidence type="ECO:0000313" key="3">
    <source>
        <dbReference type="Proteomes" id="UP001162164"/>
    </source>
</evidence>
<feature type="region of interest" description="Disordered" evidence="1">
    <location>
        <begin position="794"/>
        <end position="849"/>
    </location>
</feature>
<evidence type="ECO:0000313" key="2">
    <source>
        <dbReference type="EMBL" id="KAJ8967297.1"/>
    </source>
</evidence>
<feature type="region of interest" description="Disordered" evidence="1">
    <location>
        <begin position="185"/>
        <end position="220"/>
    </location>
</feature>
<sequence length="1341" mass="154725">MGRKTYKKVENMRKSRCQSADSGVDTSLNNTVFQQVQSSKNDFNGLDEDCLDFEPEFVDSELNNNPDKHSTFVINGNLSLDKNESHDDDNESVENDSSITTSMGHRREMLPIPKIDALDGRQNEYFPFDHFSYSSTRTLIDSSSEEDTSSNYENNYYDNENTSFQSDNGLSVFQNFNDAGGKLHNEMVGSNNCDLSQEEEDKLLESSDDESDLSQDEPRNLNSNTYEVCRIGNACITLPTFVVSKDNKTENSSLKRVSPNLPLWNKKKKRWDLHFKPESSPVRLFLNDIGYIPPELNENVDCKNDNNSLQCKKLIVICNDKNTIVCEKSTKELQRNDPFLHKDGNFKLPLPPPKRPPTRRKRTVSNSGASANNLHIEVTSKGKECNVNQNSCNTSTNSRLSLCSLGETDTDKDDSLSIIASTIIDDNHDSFTEDSFEMNNTPVNTNEDDTEALRNYVNTWMQKSSHSEEPKVVASQPKKEIEASHREGFRFYPPIYPNEFPRIMFTDIPPPFLGLCYKHYFGGNCRFQTCKLFHTVNIDKFASKFKNCPPDVLLKSYGLALKYDQLFQEIYPCLIAAFGSHKLYNELTKCITDILPKRFINATEALEIIVQAFVESGMSFLDAIEKISFNVGFLQYPVLADILLDLITRKPSIQENWEVIQRIAKARGYVSPDIVKRILNKVTSDYPINKNLCLEIYNVMIKNKMTDISQISNEMLKPFHAMLGFRERDEICPSDREKLIAHIDRNLVKERDIFEKQNIYRRANMISTPTQSEESVFVRSYNYQQGTITACFDNNTGQSSDSDDRYFSPDTLQPSLWRESPPGRGLIRQTQTGQQTPPSYENSPRHTLRYEPPGVVEYVPDTVKRMDVSTRELNTSRNFSISPDVSEYSLSTNQNQDVNLTPPTPIFGNCCYRSDYKMDKSLHNLLLDTADFVNISEKDVARLNYAIKSKNGDEFYGLLEKYKSPPTVKNFITMTIAHLKSFGSGPYEPLVGLIHALESTNPNYNKSVHIKAIFEVIVMNILFELEKKGHWEKARKLLEKFCDWDSLISSQLLQIFPIRKLTHMGRYIYLAKLFSKGKNYHYSSKILQCLNLHMLEPLDKWPYQYYAQVDIKSRDDVLTDFFTNAWRYNMTDVLQMYRRVYKYNGIYGYDAFIHFNPMLINIINNGQLPILKYFHSDIDLYYETMDRCVLRAFTALMADQLSKENLFKLYEMCCERQIYTYYTGSETDIVLRTNMLDQELQLILSFYLEKILHNNCVPKEDVNITIKLFDTKPKYPKILQNCVRSVQEINEKVKLILLSRFSISVKDHVHSKPTVIELSRVLLTDFLQKKKDVAVEEFVIK</sequence>
<comment type="caution">
    <text evidence="2">The sequence shown here is derived from an EMBL/GenBank/DDBJ whole genome shotgun (WGS) entry which is preliminary data.</text>
</comment>
<name>A0ABQ9IVX9_9CUCU</name>
<feature type="region of interest" description="Disordered" evidence="1">
    <location>
        <begin position="79"/>
        <end position="98"/>
    </location>
</feature>
<dbReference type="EMBL" id="JAPWTJ010002214">
    <property type="protein sequence ID" value="KAJ8967297.1"/>
    <property type="molecule type" value="Genomic_DNA"/>
</dbReference>
<keyword evidence="3" id="KW-1185">Reference proteome</keyword>
<dbReference type="Proteomes" id="UP001162164">
    <property type="component" value="Unassembled WGS sequence"/>
</dbReference>
<accession>A0ABQ9IVX9</accession>
<organism evidence="2 3">
    <name type="scientific">Molorchus minor</name>
    <dbReference type="NCBI Taxonomy" id="1323400"/>
    <lineage>
        <taxon>Eukaryota</taxon>
        <taxon>Metazoa</taxon>
        <taxon>Ecdysozoa</taxon>
        <taxon>Arthropoda</taxon>
        <taxon>Hexapoda</taxon>
        <taxon>Insecta</taxon>
        <taxon>Pterygota</taxon>
        <taxon>Neoptera</taxon>
        <taxon>Endopterygota</taxon>
        <taxon>Coleoptera</taxon>
        <taxon>Polyphaga</taxon>
        <taxon>Cucujiformia</taxon>
        <taxon>Chrysomeloidea</taxon>
        <taxon>Cerambycidae</taxon>
        <taxon>Lamiinae</taxon>
        <taxon>Monochamini</taxon>
        <taxon>Molorchus</taxon>
    </lineage>
</organism>
<feature type="region of interest" description="Disordered" evidence="1">
    <location>
        <begin position="337"/>
        <end position="367"/>
    </location>
</feature>
<feature type="compositionally biased region" description="Polar residues" evidence="1">
    <location>
        <begin position="828"/>
        <end position="842"/>
    </location>
</feature>